<evidence type="ECO:0000313" key="1">
    <source>
        <dbReference type="EMBL" id="KAK7018577.1"/>
    </source>
</evidence>
<organism evidence="1 2">
    <name type="scientific">Favolaschia claudopus</name>
    <dbReference type="NCBI Taxonomy" id="2862362"/>
    <lineage>
        <taxon>Eukaryota</taxon>
        <taxon>Fungi</taxon>
        <taxon>Dikarya</taxon>
        <taxon>Basidiomycota</taxon>
        <taxon>Agaricomycotina</taxon>
        <taxon>Agaricomycetes</taxon>
        <taxon>Agaricomycetidae</taxon>
        <taxon>Agaricales</taxon>
        <taxon>Marasmiineae</taxon>
        <taxon>Mycenaceae</taxon>
        <taxon>Favolaschia</taxon>
    </lineage>
</organism>
<reference evidence="1 2" key="1">
    <citation type="journal article" date="2024" name="J Genomics">
        <title>Draft genome sequencing and assembly of Favolaschia claudopus CIRM-BRFM 2984 isolated from oak limbs.</title>
        <authorList>
            <person name="Navarro D."/>
            <person name="Drula E."/>
            <person name="Chaduli D."/>
            <person name="Cazenave R."/>
            <person name="Ahrendt S."/>
            <person name="Wang J."/>
            <person name="Lipzen A."/>
            <person name="Daum C."/>
            <person name="Barry K."/>
            <person name="Grigoriev I.V."/>
            <person name="Favel A."/>
            <person name="Rosso M.N."/>
            <person name="Martin F."/>
        </authorList>
    </citation>
    <scope>NUCLEOTIDE SEQUENCE [LARGE SCALE GENOMIC DNA]</scope>
    <source>
        <strain evidence="1 2">CIRM-BRFM 2984</strain>
    </source>
</reference>
<comment type="caution">
    <text evidence="1">The sequence shown here is derived from an EMBL/GenBank/DDBJ whole genome shotgun (WGS) entry which is preliminary data.</text>
</comment>
<accession>A0AAW0B0P6</accession>
<sequence length="409" mass="45814">MKSGIDGAVSSTQVEWTPIVPTNAEVLADLRARLVELNLGISHLRGPLRRPNALVEERYSIRRTLDSFANHPVFRIPPEILQEIFFCCLPDDTDGPFVPSPKTAPLLLLNVCRAWREIALAAPHLWRTIRLNLPSKNYENTLTLFNLWLERAHSVPYSVAVVYTDYEDKPSPDVIIEALTQTSEQWQDVRLELPFKDLQRLNALEGKVPLLRKLLIGPTDAYFTGLQGMRIPPITAFSVAPLLREVRLVTGFPFTLELPWAQLTKLQATSLSVCECLDILEASPSLVECTLSLRKSFDLMDASPIPPLEHLEVFTLRTSGFHVDLLHCLTLPVLRELQFYVAPSAVSNEPNIAKVTAFLERSGAENGCLKEIRISGAYDLVTCPIMKSLVASGVRLGAPLDRRRLMDTY</sequence>
<dbReference type="Proteomes" id="UP001362999">
    <property type="component" value="Unassembled WGS sequence"/>
</dbReference>
<proteinExistence type="predicted"/>
<dbReference type="EMBL" id="JAWWNJ010000046">
    <property type="protein sequence ID" value="KAK7018577.1"/>
    <property type="molecule type" value="Genomic_DNA"/>
</dbReference>
<keyword evidence="2" id="KW-1185">Reference proteome</keyword>
<evidence type="ECO:0000313" key="2">
    <source>
        <dbReference type="Proteomes" id="UP001362999"/>
    </source>
</evidence>
<protein>
    <recommendedName>
        <fullName evidence="3">F-box domain-containing protein</fullName>
    </recommendedName>
</protein>
<evidence type="ECO:0008006" key="3">
    <source>
        <dbReference type="Google" id="ProtNLM"/>
    </source>
</evidence>
<name>A0AAW0B0P6_9AGAR</name>
<gene>
    <name evidence="1" type="ORF">R3P38DRAFT_2539134</name>
</gene>
<dbReference type="AlphaFoldDB" id="A0AAW0B0P6"/>